<comment type="caution">
    <text evidence="1">The sequence shown here is derived from an EMBL/GenBank/DDBJ whole genome shotgun (WGS) entry which is preliminary data.</text>
</comment>
<keyword evidence="1" id="KW-0808">Transferase</keyword>
<dbReference type="OrthoDB" id="9803036at2"/>
<dbReference type="PANTHER" id="PTHR13061">
    <property type="entry name" value="DYNACTIN SUBUNIT P25"/>
    <property type="match status" value="1"/>
</dbReference>
<dbReference type="CDD" id="cd04645">
    <property type="entry name" value="LbH_gamma_CA_like"/>
    <property type="match status" value="1"/>
</dbReference>
<protein>
    <submittedName>
        <fullName evidence="1">Carbonic anhydrase/acetyltransferase-like protein (Isoleucine patch superfamily)</fullName>
    </submittedName>
</protein>
<dbReference type="Proteomes" id="UP000294593">
    <property type="component" value="Unassembled WGS sequence"/>
</dbReference>
<keyword evidence="2" id="KW-1185">Reference proteome</keyword>
<dbReference type="InterPro" id="IPR050484">
    <property type="entry name" value="Transf_Hexapept/Carb_Anhydrase"/>
</dbReference>
<reference evidence="1 2" key="1">
    <citation type="submission" date="2019-03" db="EMBL/GenBank/DDBJ databases">
        <title>Genomic Encyclopedia of Type Strains, Phase IV (KMG-IV): sequencing the most valuable type-strain genomes for metagenomic binning, comparative biology and taxonomic classification.</title>
        <authorList>
            <person name="Goeker M."/>
        </authorList>
    </citation>
    <scope>NUCLEOTIDE SEQUENCE [LARGE SCALE GENOMIC DNA]</scope>
    <source>
        <strain evidence="1 2">DSM 11901</strain>
    </source>
</reference>
<name>A0A4R6R8K2_9BURK</name>
<accession>A0A4R6R8K2</accession>
<dbReference type="Gene3D" id="2.160.10.10">
    <property type="entry name" value="Hexapeptide repeat proteins"/>
    <property type="match status" value="1"/>
</dbReference>
<dbReference type="GO" id="GO:0016740">
    <property type="term" value="F:transferase activity"/>
    <property type="evidence" value="ECO:0007669"/>
    <property type="project" value="UniProtKB-KW"/>
</dbReference>
<dbReference type="InterPro" id="IPR011004">
    <property type="entry name" value="Trimer_LpxA-like_sf"/>
</dbReference>
<proteinExistence type="predicted"/>
<evidence type="ECO:0000313" key="2">
    <source>
        <dbReference type="Proteomes" id="UP000294593"/>
    </source>
</evidence>
<dbReference type="SUPFAM" id="SSF51161">
    <property type="entry name" value="Trimeric LpxA-like enzymes"/>
    <property type="match status" value="1"/>
</dbReference>
<dbReference type="InterPro" id="IPR047324">
    <property type="entry name" value="LbH_gamma_CA-like"/>
</dbReference>
<dbReference type="AlphaFoldDB" id="A0A4R6R8K2"/>
<organism evidence="1 2">
    <name type="scientific">Aquabacterium commune</name>
    <dbReference type="NCBI Taxonomy" id="70586"/>
    <lineage>
        <taxon>Bacteria</taxon>
        <taxon>Pseudomonadati</taxon>
        <taxon>Pseudomonadota</taxon>
        <taxon>Betaproteobacteria</taxon>
        <taxon>Burkholderiales</taxon>
        <taxon>Aquabacterium</taxon>
    </lineage>
</organism>
<dbReference type="InterPro" id="IPR001451">
    <property type="entry name" value="Hexapep"/>
</dbReference>
<sequence>MALYRIQDQSPTVHPTAYVAESADVIGNVTLAESSSVWSHVTLRGDNEPIVIGARSNVQESAVLHTDIGFPLTIAEDVTVGHQAMLHGCTVGAGALIGIQAVVLNGAVIGKNCLVAAGALVTEGKVFEDGMLIMGSPAKAVRPLSDTDLARMHMGTALYVAKSAQYKTEMVRIDTPKESP</sequence>
<dbReference type="EMBL" id="SNXW01000006">
    <property type="protein sequence ID" value="TDP82262.1"/>
    <property type="molecule type" value="Genomic_DNA"/>
</dbReference>
<dbReference type="PANTHER" id="PTHR13061:SF29">
    <property type="entry name" value="GAMMA CARBONIC ANHYDRASE-LIKE 1, MITOCHONDRIAL-RELATED"/>
    <property type="match status" value="1"/>
</dbReference>
<gene>
    <name evidence="1" type="ORF">EV672_106225</name>
</gene>
<evidence type="ECO:0000313" key="1">
    <source>
        <dbReference type="EMBL" id="TDP82262.1"/>
    </source>
</evidence>
<dbReference type="Pfam" id="PF00132">
    <property type="entry name" value="Hexapep"/>
    <property type="match status" value="1"/>
</dbReference>
<dbReference type="RefSeq" id="WP_133609507.1">
    <property type="nucleotide sequence ID" value="NZ_SNXW01000006.1"/>
</dbReference>